<organism evidence="1">
    <name type="scientific">Utricularia reniformis</name>
    <dbReference type="NCBI Taxonomy" id="192314"/>
    <lineage>
        <taxon>Eukaryota</taxon>
        <taxon>Viridiplantae</taxon>
        <taxon>Streptophyta</taxon>
        <taxon>Embryophyta</taxon>
        <taxon>Tracheophyta</taxon>
        <taxon>Spermatophyta</taxon>
        <taxon>Magnoliopsida</taxon>
        <taxon>eudicotyledons</taxon>
        <taxon>Gunneridae</taxon>
        <taxon>Pentapetalae</taxon>
        <taxon>asterids</taxon>
        <taxon>lamiids</taxon>
        <taxon>Lamiales</taxon>
        <taxon>Lentibulariaceae</taxon>
        <taxon>Utricularia</taxon>
    </lineage>
</organism>
<gene>
    <name evidence="1" type="ORF">AEK19_MT1619</name>
</gene>
<reference evidence="1" key="1">
    <citation type="submission" date="2017-03" db="EMBL/GenBank/DDBJ databases">
        <title>The mitochondrial genome of the carnivorous plant Utricularia reniformis (Lentibulariaceae): structure, comparative analysis and evolutionary landmarks.</title>
        <authorList>
            <person name="Silva S.R."/>
            <person name="Alvarenga D.O."/>
            <person name="Michael T.P."/>
            <person name="Miranda V.F.O."/>
            <person name="Varani A.M."/>
        </authorList>
    </citation>
    <scope>NUCLEOTIDE SEQUENCE</scope>
</reference>
<name>A0A1Y0B343_9LAMI</name>
<dbReference type="AlphaFoldDB" id="A0A1Y0B343"/>
<geneLocation type="mitochondrion" evidence="1"/>
<evidence type="ECO:0000313" key="1">
    <source>
        <dbReference type="EMBL" id="ART31803.1"/>
    </source>
</evidence>
<sequence>MIDFASHVTGILIEQAIEDRWPLREAVGVDRSRQSRKLTVYHTLPLDATALLTLFPASDLREVGSLWFGDQTEIVEDGYDSPV</sequence>
<proteinExistence type="predicted"/>
<keyword evidence="1" id="KW-0496">Mitochondrion</keyword>
<dbReference type="EMBL" id="KY774314">
    <property type="protein sequence ID" value="ART31803.1"/>
    <property type="molecule type" value="Genomic_DNA"/>
</dbReference>
<protein>
    <submittedName>
        <fullName evidence="1">Uncharacterized protein</fullName>
    </submittedName>
</protein>
<accession>A0A1Y0B343</accession>